<dbReference type="InParanoid" id="A0A0C3CPE5"/>
<gene>
    <name evidence="2" type="ORF">OIDMADRAFT_123893</name>
</gene>
<keyword evidence="3" id="KW-1185">Reference proteome</keyword>
<reference evidence="3" key="2">
    <citation type="submission" date="2015-01" db="EMBL/GenBank/DDBJ databases">
        <title>Evolutionary Origins and Diversification of the Mycorrhizal Mutualists.</title>
        <authorList>
            <consortium name="DOE Joint Genome Institute"/>
            <consortium name="Mycorrhizal Genomics Consortium"/>
            <person name="Kohler A."/>
            <person name="Kuo A."/>
            <person name="Nagy L.G."/>
            <person name="Floudas D."/>
            <person name="Copeland A."/>
            <person name="Barry K.W."/>
            <person name="Cichocki N."/>
            <person name="Veneault-Fourrey C."/>
            <person name="LaButti K."/>
            <person name="Lindquist E.A."/>
            <person name="Lipzen A."/>
            <person name="Lundell T."/>
            <person name="Morin E."/>
            <person name="Murat C."/>
            <person name="Riley R."/>
            <person name="Ohm R."/>
            <person name="Sun H."/>
            <person name="Tunlid A."/>
            <person name="Henrissat B."/>
            <person name="Grigoriev I.V."/>
            <person name="Hibbett D.S."/>
            <person name="Martin F."/>
        </authorList>
    </citation>
    <scope>NUCLEOTIDE SEQUENCE [LARGE SCALE GENOMIC DNA]</scope>
    <source>
        <strain evidence="3">Zn</strain>
    </source>
</reference>
<dbReference type="GO" id="GO:0005085">
    <property type="term" value="F:guanyl-nucleotide exchange factor activity"/>
    <property type="evidence" value="ECO:0007669"/>
    <property type="project" value="TreeGrafter"/>
</dbReference>
<dbReference type="PANTHER" id="PTHR15837">
    <property type="entry name" value="RAN GUANINE NUCLEOTIDE RELEASE FACTOR"/>
    <property type="match status" value="1"/>
</dbReference>
<dbReference type="Proteomes" id="UP000054321">
    <property type="component" value="Unassembled WGS sequence"/>
</dbReference>
<name>A0A0C3CPE5_OIDMZ</name>
<feature type="compositionally biased region" description="Polar residues" evidence="1">
    <location>
        <begin position="151"/>
        <end position="162"/>
    </location>
</feature>
<dbReference type="EMBL" id="KN832876">
    <property type="protein sequence ID" value="KIN00914.1"/>
    <property type="molecule type" value="Genomic_DNA"/>
</dbReference>
<dbReference type="CDD" id="cd18724">
    <property type="entry name" value="PIN_LabA-like"/>
    <property type="match status" value="1"/>
</dbReference>
<dbReference type="GO" id="GO:0006606">
    <property type="term" value="P:protein import into nucleus"/>
    <property type="evidence" value="ECO:0007669"/>
    <property type="project" value="TreeGrafter"/>
</dbReference>
<evidence type="ECO:0000313" key="2">
    <source>
        <dbReference type="EMBL" id="KIN00914.1"/>
    </source>
</evidence>
<evidence type="ECO:0008006" key="4">
    <source>
        <dbReference type="Google" id="ProtNLM"/>
    </source>
</evidence>
<proteinExistence type="predicted"/>
<dbReference type="STRING" id="913774.A0A0C3CPE5"/>
<dbReference type="HOGENOM" id="CLU_076632_0_0_1"/>
<reference evidence="2 3" key="1">
    <citation type="submission" date="2014-04" db="EMBL/GenBank/DDBJ databases">
        <authorList>
            <consortium name="DOE Joint Genome Institute"/>
            <person name="Kuo A."/>
            <person name="Martino E."/>
            <person name="Perotto S."/>
            <person name="Kohler A."/>
            <person name="Nagy L.G."/>
            <person name="Floudas D."/>
            <person name="Copeland A."/>
            <person name="Barry K.W."/>
            <person name="Cichocki N."/>
            <person name="Veneault-Fourrey C."/>
            <person name="LaButti K."/>
            <person name="Lindquist E.A."/>
            <person name="Lipzen A."/>
            <person name="Lundell T."/>
            <person name="Morin E."/>
            <person name="Murat C."/>
            <person name="Sun H."/>
            <person name="Tunlid A."/>
            <person name="Henrissat B."/>
            <person name="Grigoriev I.V."/>
            <person name="Hibbett D.S."/>
            <person name="Martin F."/>
            <person name="Nordberg H.P."/>
            <person name="Cantor M.N."/>
            <person name="Hua S.X."/>
        </authorList>
    </citation>
    <scope>NUCLEOTIDE SEQUENCE [LARGE SCALE GENOMIC DNA]</scope>
    <source>
        <strain evidence="2 3">Zn</strain>
    </source>
</reference>
<organism evidence="2 3">
    <name type="scientific">Oidiodendron maius (strain Zn)</name>
    <dbReference type="NCBI Taxonomy" id="913774"/>
    <lineage>
        <taxon>Eukaryota</taxon>
        <taxon>Fungi</taxon>
        <taxon>Dikarya</taxon>
        <taxon>Ascomycota</taxon>
        <taxon>Pezizomycotina</taxon>
        <taxon>Leotiomycetes</taxon>
        <taxon>Leotiomycetes incertae sedis</taxon>
        <taxon>Myxotrichaceae</taxon>
        <taxon>Oidiodendron</taxon>
    </lineage>
</organism>
<feature type="region of interest" description="Disordered" evidence="1">
    <location>
        <begin position="135"/>
        <end position="162"/>
    </location>
</feature>
<protein>
    <recommendedName>
        <fullName evidence="4">NYN domain-containing protein</fullName>
    </recommendedName>
</protein>
<evidence type="ECO:0000256" key="1">
    <source>
        <dbReference type="SAM" id="MobiDB-lite"/>
    </source>
</evidence>
<sequence>DPLIIQPIDYLTAEEKRAKLLQKLKADFQVASDSLGYAGDDGIHVFVDCSNIIIGFYNELKIKRGHNIRAYIKQAPMSWHSLALILERGRPVARRILVGSNGSPADGRSPRLPAYMLEAERCGYELNILERVLKHKEPTPPKKKSRGTGNGYATASGHSSGSDGTFLSTKVVAEQGVDEILQMKLLESLVDTRQPSTIVLASGDAAEAEYSGGFLKNVERALSKGWKVELVAWGTGLSHEYLSREFLRRWIGRFEIILLDDFSEELLALYTFPVRSELGRK</sequence>
<dbReference type="OrthoDB" id="5590473at2759"/>
<dbReference type="GO" id="GO:0031267">
    <property type="term" value="F:small GTPase binding"/>
    <property type="evidence" value="ECO:0007669"/>
    <property type="project" value="TreeGrafter"/>
</dbReference>
<dbReference type="AlphaFoldDB" id="A0A0C3CPE5"/>
<dbReference type="GO" id="GO:0005634">
    <property type="term" value="C:nucleus"/>
    <property type="evidence" value="ECO:0007669"/>
    <property type="project" value="TreeGrafter"/>
</dbReference>
<dbReference type="Gene3D" id="3.40.50.1010">
    <property type="entry name" value="5'-nuclease"/>
    <property type="match status" value="1"/>
</dbReference>
<accession>A0A0C3CPE5</accession>
<feature type="non-terminal residue" evidence="2">
    <location>
        <position position="1"/>
    </location>
</feature>
<dbReference type="InterPro" id="IPR007681">
    <property type="entry name" value="Mog1"/>
</dbReference>
<dbReference type="PANTHER" id="PTHR15837:SF5">
    <property type="entry name" value="NYN DOMAIN-CONTAINING PROTEIN"/>
    <property type="match status" value="1"/>
</dbReference>
<evidence type="ECO:0000313" key="3">
    <source>
        <dbReference type="Proteomes" id="UP000054321"/>
    </source>
</evidence>